<dbReference type="Gene3D" id="3.60.21.10">
    <property type="match status" value="1"/>
</dbReference>
<dbReference type="AlphaFoldDB" id="A0A3A4NXA4"/>
<accession>A0A3A4NXA4</accession>
<comment type="caution">
    <text evidence="4">The sequence shown here is derived from an EMBL/GenBank/DDBJ whole genome shotgun (WGS) entry which is preliminary data.</text>
</comment>
<dbReference type="GO" id="GO:0016787">
    <property type="term" value="F:hydrolase activity"/>
    <property type="evidence" value="ECO:0007669"/>
    <property type="project" value="UniProtKB-KW"/>
</dbReference>
<dbReference type="EMBL" id="QZKU01000026">
    <property type="protein sequence ID" value="RJP25087.1"/>
    <property type="molecule type" value="Genomic_DNA"/>
</dbReference>
<dbReference type="Proteomes" id="UP000265882">
    <property type="component" value="Unassembled WGS sequence"/>
</dbReference>
<evidence type="ECO:0000313" key="4">
    <source>
        <dbReference type="EMBL" id="RJP25087.1"/>
    </source>
</evidence>
<keyword evidence="2" id="KW-0378">Hydrolase</keyword>
<dbReference type="SUPFAM" id="SSF56300">
    <property type="entry name" value="Metallo-dependent phosphatases"/>
    <property type="match status" value="1"/>
</dbReference>
<evidence type="ECO:0000256" key="1">
    <source>
        <dbReference type="ARBA" id="ARBA00022729"/>
    </source>
</evidence>
<keyword evidence="1" id="KW-0732">Signal</keyword>
<dbReference type="PANTHER" id="PTHR10161:SF14">
    <property type="entry name" value="TARTRATE-RESISTANT ACID PHOSPHATASE TYPE 5"/>
    <property type="match status" value="1"/>
</dbReference>
<organism evidence="4 5">
    <name type="scientific">Abyssobacteria bacterium (strain SURF_5)</name>
    <dbReference type="NCBI Taxonomy" id="2093360"/>
    <lineage>
        <taxon>Bacteria</taxon>
        <taxon>Pseudomonadati</taxon>
        <taxon>Candidatus Hydrogenedentota</taxon>
        <taxon>Candidatus Abyssobacteria</taxon>
    </lineage>
</organism>
<evidence type="ECO:0000256" key="2">
    <source>
        <dbReference type="ARBA" id="ARBA00022801"/>
    </source>
</evidence>
<dbReference type="InterPro" id="IPR004843">
    <property type="entry name" value="Calcineurin-like_PHP"/>
</dbReference>
<dbReference type="PANTHER" id="PTHR10161">
    <property type="entry name" value="TARTRATE-RESISTANT ACID PHOSPHATASE TYPE 5"/>
    <property type="match status" value="1"/>
</dbReference>
<evidence type="ECO:0000259" key="3">
    <source>
        <dbReference type="Pfam" id="PF00149"/>
    </source>
</evidence>
<evidence type="ECO:0000313" key="5">
    <source>
        <dbReference type="Proteomes" id="UP000265882"/>
    </source>
</evidence>
<reference evidence="4 5" key="1">
    <citation type="journal article" date="2017" name="ISME J.">
        <title>Energy and carbon metabolisms in a deep terrestrial subsurface fluid microbial community.</title>
        <authorList>
            <person name="Momper L."/>
            <person name="Jungbluth S.P."/>
            <person name="Lee M.D."/>
            <person name="Amend J.P."/>
        </authorList>
    </citation>
    <scope>NUCLEOTIDE SEQUENCE [LARGE SCALE GENOMIC DNA]</scope>
    <source>
        <strain evidence="4">SURF_5</strain>
    </source>
</reference>
<proteinExistence type="predicted"/>
<feature type="domain" description="Calcineurin-like phosphoesterase" evidence="3">
    <location>
        <begin position="52"/>
        <end position="236"/>
    </location>
</feature>
<gene>
    <name evidence="4" type="ORF">C4520_02935</name>
</gene>
<dbReference type="InterPro" id="IPR051558">
    <property type="entry name" value="Metallophosphoesterase_PAP"/>
</dbReference>
<dbReference type="InterPro" id="IPR029052">
    <property type="entry name" value="Metallo-depent_PP-like"/>
</dbReference>
<sequence>MKKRFLRCLVFFMIVVGFVFGVIESDRFSAESSVAEFEIEELAPAGESVIHLAALGDVRSGVGRQAKIAHLLDRVHQAVSLEGIILLGDNTPLWGSPSRSLRKTFTIPYASLIGRGAQFFAILGNHDLRRGMKEHQLYFPQYNMNGRPYYSKVFGENLVEVFFLNSNGIENDAPQIQWLEQALGQSNARWKVVAMHHPLYTAAKHHPADPVLTALLEPILLEQGVTMVISGHNHIYERLHPVKGITYLTAGSGGKLNKGDLKKNDPMLAGGNDQDNVVLVLEFSANSCRSLAYTADGKPVDEARIVPMLAVSTTQ</sequence>
<dbReference type="Pfam" id="PF00149">
    <property type="entry name" value="Metallophos"/>
    <property type="match status" value="1"/>
</dbReference>
<name>A0A3A4NXA4_ABYX5</name>
<protein>
    <recommendedName>
        <fullName evidence="3">Calcineurin-like phosphoesterase domain-containing protein</fullName>
    </recommendedName>
</protein>